<sequence length="279" mass="29351">MAEPDDESVTLRQWTDVVRRARLGRTTKAVALMMATYADNDGSRVFPGISRLAVDCELTYNVVQSALRTLRAAGLIEVVRKASRRGQADEYRLILAANILDRVEVLTPAQVATAAADLAGHRRGRYRPATPAARSADELRPDLHHTAPGAGADGATDLHTSARGAGHFDRHRAAPHGDVPTAAAAPHGTVHLHPTASPPTTHGPQHHPHHPNDSAVLPDGAVVGDVEAAAPGRASDGRCAHGLDGPTGVRCPACRRNLPVQPSVDGAAGRPHLQLVRSA</sequence>
<feature type="compositionally biased region" description="Low complexity" evidence="1">
    <location>
        <begin position="146"/>
        <end position="157"/>
    </location>
</feature>
<name>A0ABP8DN05_9ACTN</name>
<dbReference type="Gene3D" id="1.10.10.10">
    <property type="entry name" value="Winged helix-like DNA-binding domain superfamily/Winged helix DNA-binding domain"/>
    <property type="match status" value="1"/>
</dbReference>
<proteinExistence type="predicted"/>
<gene>
    <name evidence="2" type="ORF">GCM10022255_085770</name>
</gene>
<reference evidence="3" key="1">
    <citation type="journal article" date="2019" name="Int. J. Syst. Evol. Microbiol.">
        <title>The Global Catalogue of Microorganisms (GCM) 10K type strain sequencing project: providing services to taxonomists for standard genome sequencing and annotation.</title>
        <authorList>
            <consortium name="The Broad Institute Genomics Platform"/>
            <consortium name="The Broad Institute Genome Sequencing Center for Infectious Disease"/>
            <person name="Wu L."/>
            <person name="Ma J."/>
        </authorList>
    </citation>
    <scope>NUCLEOTIDE SEQUENCE [LARGE SCALE GENOMIC DNA]</scope>
    <source>
        <strain evidence="3">JCM 17441</strain>
    </source>
</reference>
<evidence type="ECO:0008006" key="4">
    <source>
        <dbReference type="Google" id="ProtNLM"/>
    </source>
</evidence>
<evidence type="ECO:0000256" key="1">
    <source>
        <dbReference type="SAM" id="MobiDB-lite"/>
    </source>
</evidence>
<organism evidence="2 3">
    <name type="scientific">Dactylosporangium darangshiense</name>
    <dbReference type="NCBI Taxonomy" id="579108"/>
    <lineage>
        <taxon>Bacteria</taxon>
        <taxon>Bacillati</taxon>
        <taxon>Actinomycetota</taxon>
        <taxon>Actinomycetes</taxon>
        <taxon>Micromonosporales</taxon>
        <taxon>Micromonosporaceae</taxon>
        <taxon>Dactylosporangium</taxon>
    </lineage>
</organism>
<protein>
    <recommendedName>
        <fullName evidence="4">Helix-turn-helix domain-containing protein</fullName>
    </recommendedName>
</protein>
<dbReference type="Pfam" id="PF13730">
    <property type="entry name" value="HTH_36"/>
    <property type="match status" value="1"/>
</dbReference>
<dbReference type="Proteomes" id="UP001500620">
    <property type="component" value="Unassembled WGS sequence"/>
</dbReference>
<dbReference type="EMBL" id="BAABAT010000037">
    <property type="protein sequence ID" value="GAA4259780.1"/>
    <property type="molecule type" value="Genomic_DNA"/>
</dbReference>
<dbReference type="InterPro" id="IPR036388">
    <property type="entry name" value="WH-like_DNA-bd_sf"/>
</dbReference>
<accession>A0ABP8DN05</accession>
<evidence type="ECO:0000313" key="3">
    <source>
        <dbReference type="Proteomes" id="UP001500620"/>
    </source>
</evidence>
<comment type="caution">
    <text evidence="2">The sequence shown here is derived from an EMBL/GenBank/DDBJ whole genome shotgun (WGS) entry which is preliminary data.</text>
</comment>
<feature type="region of interest" description="Disordered" evidence="1">
    <location>
        <begin position="122"/>
        <end position="211"/>
    </location>
</feature>
<dbReference type="RefSeq" id="WP_345136675.1">
    <property type="nucleotide sequence ID" value="NZ_BAABAT010000037.1"/>
</dbReference>
<keyword evidence="3" id="KW-1185">Reference proteome</keyword>
<feature type="compositionally biased region" description="Basic and acidic residues" evidence="1">
    <location>
        <begin position="135"/>
        <end position="145"/>
    </location>
</feature>
<evidence type="ECO:0000313" key="2">
    <source>
        <dbReference type="EMBL" id="GAA4259780.1"/>
    </source>
</evidence>